<dbReference type="EMBL" id="JAMKFE010000008">
    <property type="protein sequence ID" value="MCM5680755.1"/>
    <property type="molecule type" value="Genomic_DNA"/>
</dbReference>
<organism evidence="2 3">
    <name type="scientific">Caldimonas mangrovi</name>
    <dbReference type="NCBI Taxonomy" id="2944811"/>
    <lineage>
        <taxon>Bacteria</taxon>
        <taxon>Pseudomonadati</taxon>
        <taxon>Pseudomonadota</taxon>
        <taxon>Betaproteobacteria</taxon>
        <taxon>Burkholderiales</taxon>
        <taxon>Sphaerotilaceae</taxon>
        <taxon>Caldimonas</taxon>
    </lineage>
</organism>
<proteinExistence type="predicted"/>
<feature type="chain" id="PRO_5046900145" description="Outer membrane protein W" evidence="1">
    <location>
        <begin position="26"/>
        <end position="223"/>
    </location>
</feature>
<accession>A0ABT0YPU5</accession>
<evidence type="ECO:0000313" key="3">
    <source>
        <dbReference type="Proteomes" id="UP001165541"/>
    </source>
</evidence>
<name>A0ABT0YPU5_9BURK</name>
<dbReference type="Gene3D" id="2.40.160.170">
    <property type="match status" value="1"/>
</dbReference>
<keyword evidence="1" id="KW-0732">Signal</keyword>
<comment type="caution">
    <text evidence="2">The sequence shown here is derived from an EMBL/GenBank/DDBJ whole genome shotgun (WGS) entry which is preliminary data.</text>
</comment>
<keyword evidence="3" id="KW-1185">Reference proteome</keyword>
<evidence type="ECO:0000256" key="1">
    <source>
        <dbReference type="SAM" id="SignalP"/>
    </source>
</evidence>
<dbReference type="Proteomes" id="UP001165541">
    <property type="component" value="Unassembled WGS sequence"/>
</dbReference>
<protein>
    <recommendedName>
        <fullName evidence="4">Outer membrane protein W</fullName>
    </recommendedName>
</protein>
<feature type="signal peptide" evidence="1">
    <location>
        <begin position="1"/>
        <end position="25"/>
    </location>
</feature>
<sequence>MKTPRIASGVLVSALLALAAAPAAADGVLQFRVDGPELLVSYALPLGHDTEFGLDRVRLRLGGLRVFESDLGGNMRSGLGDWSLLGDYYFGKQRRFRATGGVLRGERPRDETLEVGLGREPAGWASSGMHNRPTLQLDARSQALPYIGMGYSEPTFKGSNWNFFADVGMVMLKPRSSVKLGAASGGSWLNHDPARRDGELDLPRSLGDWRLSPVIQFGLSYAF</sequence>
<dbReference type="RefSeq" id="WP_251779202.1">
    <property type="nucleotide sequence ID" value="NZ_JAMKFE010000008.1"/>
</dbReference>
<reference evidence="2" key="1">
    <citation type="submission" date="2022-05" db="EMBL/GenBank/DDBJ databases">
        <title>Schlegelella sp. nov., isolated from mangrove soil.</title>
        <authorList>
            <person name="Liu Y."/>
            <person name="Ge X."/>
            <person name="Liu W."/>
        </authorList>
    </citation>
    <scope>NUCLEOTIDE SEQUENCE</scope>
    <source>
        <strain evidence="2">S2-27</strain>
    </source>
</reference>
<gene>
    <name evidence="2" type="ORF">M8A51_14615</name>
</gene>
<evidence type="ECO:0000313" key="2">
    <source>
        <dbReference type="EMBL" id="MCM5680755.1"/>
    </source>
</evidence>
<evidence type="ECO:0008006" key="4">
    <source>
        <dbReference type="Google" id="ProtNLM"/>
    </source>
</evidence>